<accession>A0AAN8M3N6</accession>
<feature type="region of interest" description="Disordered" evidence="1">
    <location>
        <begin position="138"/>
        <end position="163"/>
    </location>
</feature>
<dbReference type="EMBL" id="JAGTTL010000015">
    <property type="protein sequence ID" value="KAK6311461.1"/>
    <property type="molecule type" value="Genomic_DNA"/>
</dbReference>
<sequence>MNPFLWSPFESPLSDRRSSGPGADLQTDIPAVLQRREWSPSPAPHQPRPHAKPQHAHRQVDTVLMETPRTHLSNVPSTPLSILNPELNRLNLESSQLQVLISEHRLHYVLHRLIRHLPGHRRASGDRRLLLSKQVQNKTQEWAQSTGGSTQPPQHPVWNLAPGAQPRGPLYLQNYSHSGSGMDLPPPGVPPKKSVARISQAGTKSVFAQSGNSREVIPVPFNQTQTTAPPQTRYEEYQMNKIIVDEPQQPSISQFLDTRDPPTA</sequence>
<feature type="compositionally biased region" description="Basic residues" evidence="1">
    <location>
        <begin position="47"/>
        <end position="56"/>
    </location>
</feature>
<feature type="region of interest" description="Disordered" evidence="1">
    <location>
        <begin position="245"/>
        <end position="264"/>
    </location>
</feature>
<keyword evidence="3" id="KW-1185">Reference proteome</keyword>
<evidence type="ECO:0000313" key="2">
    <source>
        <dbReference type="EMBL" id="KAK6311461.1"/>
    </source>
</evidence>
<dbReference type="AlphaFoldDB" id="A0AAN8M3N6"/>
<gene>
    <name evidence="2" type="ORF">J4Q44_G00171250</name>
</gene>
<protein>
    <submittedName>
        <fullName evidence="2">Uncharacterized protein</fullName>
    </submittedName>
</protein>
<comment type="caution">
    <text evidence="2">The sequence shown here is derived from an EMBL/GenBank/DDBJ whole genome shotgun (WGS) entry which is preliminary data.</text>
</comment>
<evidence type="ECO:0000256" key="1">
    <source>
        <dbReference type="SAM" id="MobiDB-lite"/>
    </source>
</evidence>
<feature type="compositionally biased region" description="Polar residues" evidence="1">
    <location>
        <begin position="138"/>
        <end position="152"/>
    </location>
</feature>
<name>A0AAN8M3N6_9TELE</name>
<feature type="region of interest" description="Disordered" evidence="1">
    <location>
        <begin position="1"/>
        <end position="56"/>
    </location>
</feature>
<organism evidence="2 3">
    <name type="scientific">Coregonus suidteri</name>
    <dbReference type="NCBI Taxonomy" id="861788"/>
    <lineage>
        <taxon>Eukaryota</taxon>
        <taxon>Metazoa</taxon>
        <taxon>Chordata</taxon>
        <taxon>Craniata</taxon>
        <taxon>Vertebrata</taxon>
        <taxon>Euteleostomi</taxon>
        <taxon>Actinopterygii</taxon>
        <taxon>Neopterygii</taxon>
        <taxon>Teleostei</taxon>
        <taxon>Protacanthopterygii</taxon>
        <taxon>Salmoniformes</taxon>
        <taxon>Salmonidae</taxon>
        <taxon>Coregoninae</taxon>
        <taxon>Coregonus</taxon>
    </lineage>
</organism>
<proteinExistence type="predicted"/>
<reference evidence="2 3" key="1">
    <citation type="submission" date="2021-04" db="EMBL/GenBank/DDBJ databases">
        <authorList>
            <person name="De Guttry C."/>
            <person name="Zahm M."/>
            <person name="Klopp C."/>
            <person name="Cabau C."/>
            <person name="Louis A."/>
            <person name="Berthelot C."/>
            <person name="Parey E."/>
            <person name="Roest Crollius H."/>
            <person name="Montfort J."/>
            <person name="Robinson-Rechavi M."/>
            <person name="Bucao C."/>
            <person name="Bouchez O."/>
            <person name="Gislard M."/>
            <person name="Lluch J."/>
            <person name="Milhes M."/>
            <person name="Lampietro C."/>
            <person name="Lopez Roques C."/>
            <person name="Donnadieu C."/>
            <person name="Braasch I."/>
            <person name="Desvignes T."/>
            <person name="Postlethwait J."/>
            <person name="Bobe J."/>
            <person name="Wedekind C."/>
            <person name="Guiguen Y."/>
        </authorList>
    </citation>
    <scope>NUCLEOTIDE SEQUENCE [LARGE SCALE GENOMIC DNA]</scope>
    <source>
        <strain evidence="2">Cs_M1</strain>
        <tissue evidence="2">Blood</tissue>
    </source>
</reference>
<evidence type="ECO:0000313" key="3">
    <source>
        <dbReference type="Proteomes" id="UP001356427"/>
    </source>
</evidence>
<dbReference type="Proteomes" id="UP001356427">
    <property type="component" value="Unassembled WGS sequence"/>
</dbReference>